<organism evidence="2 3">
    <name type="scientific">Collimonas rhizosphaerae</name>
    <dbReference type="NCBI Taxonomy" id="3126357"/>
    <lineage>
        <taxon>Bacteria</taxon>
        <taxon>Pseudomonadati</taxon>
        <taxon>Pseudomonadota</taxon>
        <taxon>Betaproteobacteria</taxon>
        <taxon>Burkholderiales</taxon>
        <taxon>Oxalobacteraceae</taxon>
        <taxon>Collimonas</taxon>
    </lineage>
</organism>
<accession>A0ABU9PYE5</accession>
<evidence type="ECO:0000259" key="1">
    <source>
        <dbReference type="Pfam" id="PF05171"/>
    </source>
</evidence>
<name>A0ABU9PYE5_9BURK</name>
<dbReference type="RefSeq" id="WP_342830321.1">
    <property type="nucleotide sequence ID" value="NZ_JBANDC010000011.1"/>
</dbReference>
<dbReference type="InterPro" id="IPR053733">
    <property type="entry name" value="Heme_Transport_Util_sf"/>
</dbReference>
<dbReference type="Proteomes" id="UP001495910">
    <property type="component" value="Unassembled WGS sequence"/>
</dbReference>
<dbReference type="Pfam" id="PF05171">
    <property type="entry name" value="HemS"/>
    <property type="match status" value="2"/>
</dbReference>
<dbReference type="InterPro" id="IPR007845">
    <property type="entry name" value="HemS/ChuX_dom"/>
</dbReference>
<comment type="caution">
    <text evidence="2">The sequence shown here is derived from an EMBL/GenBank/DDBJ whole genome shotgun (WGS) entry which is preliminary data.</text>
</comment>
<dbReference type="SUPFAM" id="SSF144064">
    <property type="entry name" value="Heme iron utilization protein-like"/>
    <property type="match status" value="1"/>
</dbReference>
<dbReference type="Gene3D" id="3.40.1570.10">
    <property type="entry name" value="HemS/ChuS/ChuX like domains"/>
    <property type="match status" value="2"/>
</dbReference>
<evidence type="ECO:0000313" key="3">
    <source>
        <dbReference type="Proteomes" id="UP001495910"/>
    </source>
</evidence>
<sequence length="368" mass="40471">MSATSHHQQYDPQHDPQQLRTDFLNAKREKKLRNRDAAAAIGVSEGEAIAACVGAEAIRLRPQFIELLEEVPLLGPVMALTRNDSAVHEKDGVYEKMSHNGQVGLALGEAIDLRIFYKQWRFACAVIEKVARGAEKTWQKSLQFYDLHGEAVHKVFLREHSNHDAFDALVARWSDPEQLPGMAVEPVPPAAIDKPDAEIDGDGFRAAWKGMTDTHQFFGLLRDFGLSRTQALRLAPPQFVRQVDNSATRAILEQAAAGALPIMVFVGNRGMIQIHSGAVSNVKVMGPWLNILDPGFNLHLREDLIVSSWVVSKPTSDGEVTSLELFDHEGNTIAMLFGVRKPGQPELAAWRSAALSLPLAASMAEAHA</sequence>
<keyword evidence="3" id="KW-1185">Reference proteome</keyword>
<gene>
    <name evidence="2" type="ORF">V8G57_16725</name>
</gene>
<dbReference type="CDD" id="cd16831">
    <property type="entry name" value="HemS-like_C"/>
    <property type="match status" value="1"/>
</dbReference>
<dbReference type="CDD" id="cd16830">
    <property type="entry name" value="HemS-like_N"/>
    <property type="match status" value="1"/>
</dbReference>
<proteinExistence type="predicted"/>
<dbReference type="EMBL" id="JBANDC010000011">
    <property type="protein sequence ID" value="MEM4989038.1"/>
    <property type="molecule type" value="Genomic_DNA"/>
</dbReference>
<feature type="domain" description="Haemin-degrading HemS/ChuX" evidence="1">
    <location>
        <begin position="225"/>
        <end position="353"/>
    </location>
</feature>
<protein>
    <submittedName>
        <fullName evidence="2">ChuX/HutX family heme-like substrate-binding protein</fullName>
    </submittedName>
</protein>
<feature type="domain" description="Haemin-degrading HemS/ChuX" evidence="1">
    <location>
        <begin position="42"/>
        <end position="172"/>
    </location>
</feature>
<evidence type="ECO:0000313" key="2">
    <source>
        <dbReference type="EMBL" id="MEM4989038.1"/>
    </source>
</evidence>
<reference evidence="2 3" key="1">
    <citation type="submission" date="2024-02" db="EMBL/GenBank/DDBJ databases">
        <title>Draft genome sequence of Collimonas sp. strain H4R21, an effective mineral-weathering bacterial strain isolated from the beech rhizosphere.</title>
        <authorList>
            <person name="Morin E."/>
            <person name="Uroz S."/>
            <person name="Leveau J.H.J."/>
            <person name="Kumar R."/>
            <person name="Rey M.W."/>
            <person name="Pham J."/>
        </authorList>
    </citation>
    <scope>NUCLEOTIDE SEQUENCE [LARGE SCALE GENOMIC DNA]</scope>
    <source>
        <strain evidence="2 3">H4R21</strain>
    </source>
</reference>